<organism evidence="3 4">
    <name type="scientific">Sphingomonas rustica</name>
    <dbReference type="NCBI Taxonomy" id="3103142"/>
    <lineage>
        <taxon>Bacteria</taxon>
        <taxon>Pseudomonadati</taxon>
        <taxon>Pseudomonadota</taxon>
        <taxon>Alphaproteobacteria</taxon>
        <taxon>Sphingomonadales</taxon>
        <taxon>Sphingomonadaceae</taxon>
        <taxon>Sphingomonas</taxon>
    </lineage>
</organism>
<dbReference type="Proteomes" id="UP001427805">
    <property type="component" value="Unassembled WGS sequence"/>
</dbReference>
<evidence type="ECO:0000313" key="3">
    <source>
        <dbReference type="EMBL" id="MEN3749175.1"/>
    </source>
</evidence>
<name>A0ABV0BD64_9SPHN</name>
<dbReference type="PANTHER" id="PTHR35024">
    <property type="entry name" value="HYPOTHETICAL CYTOSOLIC PROTEIN"/>
    <property type="match status" value="1"/>
</dbReference>
<comment type="similarity">
    <text evidence="1">Belongs to the bactofilin family.</text>
</comment>
<accession>A0ABV0BD64</accession>
<evidence type="ECO:0000313" key="4">
    <source>
        <dbReference type="Proteomes" id="UP001427805"/>
    </source>
</evidence>
<keyword evidence="4" id="KW-1185">Reference proteome</keyword>
<dbReference type="PANTHER" id="PTHR35024:SF4">
    <property type="entry name" value="POLYMER-FORMING CYTOSKELETAL PROTEIN"/>
    <property type="match status" value="1"/>
</dbReference>
<gene>
    <name evidence="3" type="ORF">TPR58_18520</name>
</gene>
<dbReference type="RefSeq" id="WP_346248214.1">
    <property type="nucleotide sequence ID" value="NZ_JBDIZK010000012.1"/>
</dbReference>
<comment type="caution">
    <text evidence="3">The sequence shown here is derived from an EMBL/GenBank/DDBJ whole genome shotgun (WGS) entry which is preliminary data.</text>
</comment>
<evidence type="ECO:0000256" key="2">
    <source>
        <dbReference type="SAM" id="MobiDB-lite"/>
    </source>
</evidence>
<dbReference type="InterPro" id="IPR007607">
    <property type="entry name" value="BacA/B"/>
</dbReference>
<reference evidence="3 4" key="1">
    <citation type="submission" date="2024-05" db="EMBL/GenBank/DDBJ databases">
        <title>Sphingomonas sp. HF-S3 16S ribosomal RNA gene Genome sequencing and assembly.</title>
        <authorList>
            <person name="Lee H."/>
        </authorList>
    </citation>
    <scope>NUCLEOTIDE SEQUENCE [LARGE SCALE GENOMIC DNA]</scope>
    <source>
        <strain evidence="3 4">HF-S3</strain>
    </source>
</reference>
<feature type="region of interest" description="Disordered" evidence="2">
    <location>
        <begin position="1"/>
        <end position="20"/>
    </location>
</feature>
<dbReference type="EMBL" id="JBDIZK010000012">
    <property type="protein sequence ID" value="MEN3749175.1"/>
    <property type="molecule type" value="Genomic_DNA"/>
</dbReference>
<evidence type="ECO:0000256" key="1">
    <source>
        <dbReference type="ARBA" id="ARBA00044755"/>
    </source>
</evidence>
<proteinExistence type="inferred from homology"/>
<protein>
    <submittedName>
        <fullName evidence="3">Polymer-forming cytoskeletal protein</fullName>
    </submittedName>
</protein>
<sequence length="154" mass="15700">MFSAKRVGGDDRGRARAVRPADTTKRGMFSVIGADVIVAGNLNASSDLHIEGHVDGDVICNAVIQGAESRITGSITAETARLAGSVEGSVRVRHLTVETGARIAGDIEYETIAIEQGGQVDGRLTHLGGVAASQPAILTVAPPAATSIVTSQAA</sequence>
<dbReference type="Pfam" id="PF04519">
    <property type="entry name" value="Bactofilin"/>
    <property type="match status" value="1"/>
</dbReference>